<dbReference type="EMBL" id="JACVVK020000232">
    <property type="protein sequence ID" value="KAK7483123.1"/>
    <property type="molecule type" value="Genomic_DNA"/>
</dbReference>
<dbReference type="Proteomes" id="UP001519460">
    <property type="component" value="Unassembled WGS sequence"/>
</dbReference>
<evidence type="ECO:0000313" key="1">
    <source>
        <dbReference type="EMBL" id="KAK7483123.1"/>
    </source>
</evidence>
<dbReference type="AlphaFoldDB" id="A0ABD0K7H2"/>
<gene>
    <name evidence="1" type="ORF">BaRGS_00025619</name>
</gene>
<name>A0ABD0K7H2_9CAEN</name>
<keyword evidence="2" id="KW-1185">Reference proteome</keyword>
<comment type="caution">
    <text evidence="1">The sequence shown here is derived from an EMBL/GenBank/DDBJ whole genome shotgun (WGS) entry which is preliminary data.</text>
</comment>
<proteinExistence type="predicted"/>
<organism evidence="1 2">
    <name type="scientific">Batillaria attramentaria</name>
    <dbReference type="NCBI Taxonomy" id="370345"/>
    <lineage>
        <taxon>Eukaryota</taxon>
        <taxon>Metazoa</taxon>
        <taxon>Spiralia</taxon>
        <taxon>Lophotrochozoa</taxon>
        <taxon>Mollusca</taxon>
        <taxon>Gastropoda</taxon>
        <taxon>Caenogastropoda</taxon>
        <taxon>Sorbeoconcha</taxon>
        <taxon>Cerithioidea</taxon>
        <taxon>Batillariidae</taxon>
        <taxon>Batillaria</taxon>
    </lineage>
</organism>
<evidence type="ECO:0000313" key="2">
    <source>
        <dbReference type="Proteomes" id="UP001519460"/>
    </source>
</evidence>
<reference evidence="1 2" key="1">
    <citation type="journal article" date="2023" name="Sci. Data">
        <title>Genome assembly of the Korean intertidal mud-creeper Batillaria attramentaria.</title>
        <authorList>
            <person name="Patra A.K."/>
            <person name="Ho P.T."/>
            <person name="Jun S."/>
            <person name="Lee S.J."/>
            <person name="Kim Y."/>
            <person name="Won Y.J."/>
        </authorList>
    </citation>
    <scope>NUCLEOTIDE SEQUENCE [LARGE SCALE GENOMIC DNA]</scope>
    <source>
        <strain evidence="1">Wonlab-2016</strain>
    </source>
</reference>
<sequence length="75" mass="8571">MADFVVEGGMVMEMKKEKDRSTNWQVCEIRALLQRVDDMKEGLFAALSMTWTVKKKGPVVAGGHRQCERTWEPKA</sequence>
<protein>
    <submittedName>
        <fullName evidence="1">Uncharacterized protein</fullName>
    </submittedName>
</protein>
<accession>A0ABD0K7H2</accession>